<name>E0E4I3_9FIRM</name>
<evidence type="ECO:0000256" key="4">
    <source>
        <dbReference type="ARBA" id="ARBA00022475"/>
    </source>
</evidence>
<dbReference type="InterPro" id="IPR038770">
    <property type="entry name" value="Na+/solute_symporter_sf"/>
</dbReference>
<evidence type="ECO:0000256" key="9">
    <source>
        <dbReference type="SAM" id="Phobius"/>
    </source>
</evidence>
<feature type="transmembrane region" description="Helical" evidence="9">
    <location>
        <begin position="220"/>
        <end position="240"/>
    </location>
</feature>
<feature type="transmembrane region" description="Helical" evidence="9">
    <location>
        <begin position="246"/>
        <end position="264"/>
    </location>
</feature>
<feature type="transmembrane region" description="Helical" evidence="9">
    <location>
        <begin position="335"/>
        <end position="355"/>
    </location>
</feature>
<dbReference type="PANTHER" id="PTHR32507:SF0">
    <property type="entry name" value="NA(+)_H(+) ANTIPORTER 2-RELATED"/>
    <property type="match status" value="1"/>
</dbReference>
<evidence type="ECO:0000256" key="2">
    <source>
        <dbReference type="ARBA" id="ARBA00022448"/>
    </source>
</evidence>
<dbReference type="GO" id="GO:0015297">
    <property type="term" value="F:antiporter activity"/>
    <property type="evidence" value="ECO:0007669"/>
    <property type="project" value="UniProtKB-KW"/>
</dbReference>
<accession>E0E4I3</accession>
<feature type="transmembrane region" description="Helical" evidence="9">
    <location>
        <begin position="186"/>
        <end position="208"/>
    </location>
</feature>
<feature type="transmembrane region" description="Helical" evidence="9">
    <location>
        <begin position="367"/>
        <end position="385"/>
    </location>
</feature>
<evidence type="ECO:0000313" key="11">
    <source>
        <dbReference type="EMBL" id="EFM64178.1"/>
    </source>
</evidence>
<evidence type="ECO:0000256" key="3">
    <source>
        <dbReference type="ARBA" id="ARBA00022449"/>
    </source>
</evidence>
<feature type="transmembrane region" description="Helical" evidence="9">
    <location>
        <begin position="61"/>
        <end position="80"/>
    </location>
</feature>
<feature type="transmembrane region" description="Helical" evidence="9">
    <location>
        <begin position="301"/>
        <end position="323"/>
    </location>
</feature>
<evidence type="ECO:0000259" key="10">
    <source>
        <dbReference type="Pfam" id="PF00999"/>
    </source>
</evidence>
<feature type="transmembrane region" description="Helical" evidence="9">
    <location>
        <begin position="276"/>
        <end position="295"/>
    </location>
</feature>
<keyword evidence="6 9" id="KW-1133">Transmembrane helix</keyword>
<dbReference type="GO" id="GO:0005886">
    <property type="term" value="C:plasma membrane"/>
    <property type="evidence" value="ECO:0007669"/>
    <property type="project" value="UniProtKB-SubCell"/>
</dbReference>
<feature type="domain" description="Cation/H+ exchanger transmembrane" evidence="10">
    <location>
        <begin position="13"/>
        <end position="393"/>
    </location>
</feature>
<keyword evidence="7" id="KW-0406">Ion transport</keyword>
<evidence type="ECO:0000256" key="7">
    <source>
        <dbReference type="ARBA" id="ARBA00023065"/>
    </source>
</evidence>
<evidence type="ECO:0000256" key="8">
    <source>
        <dbReference type="ARBA" id="ARBA00023136"/>
    </source>
</evidence>
<organism evidence="11 12">
    <name type="scientific">Peptostreptococcus stomatis DSM 17678</name>
    <dbReference type="NCBI Taxonomy" id="596315"/>
    <lineage>
        <taxon>Bacteria</taxon>
        <taxon>Bacillati</taxon>
        <taxon>Bacillota</taxon>
        <taxon>Clostridia</taxon>
        <taxon>Peptostreptococcales</taxon>
        <taxon>Peptostreptococcaceae</taxon>
        <taxon>Peptostreptococcus</taxon>
    </lineage>
</organism>
<dbReference type="AlphaFoldDB" id="E0E4I3"/>
<protein>
    <submittedName>
        <fullName evidence="11">Transporter, CPA2 family</fullName>
    </submittedName>
</protein>
<dbReference type="RefSeq" id="WP_007790492.1">
    <property type="nucleotide sequence ID" value="NZ_ADGQ01000066.1"/>
</dbReference>
<dbReference type="Gene3D" id="1.20.1530.20">
    <property type="match status" value="1"/>
</dbReference>
<keyword evidence="2" id="KW-0813">Transport</keyword>
<feature type="transmembrane region" description="Helical" evidence="9">
    <location>
        <begin position="92"/>
        <end position="113"/>
    </location>
</feature>
<keyword evidence="12" id="KW-1185">Reference proteome</keyword>
<evidence type="ECO:0000256" key="6">
    <source>
        <dbReference type="ARBA" id="ARBA00022989"/>
    </source>
</evidence>
<dbReference type="Pfam" id="PF00999">
    <property type="entry name" value="Na_H_Exchanger"/>
    <property type="match status" value="1"/>
</dbReference>
<gene>
    <name evidence="11" type="ORF">HMPREF0634_1360</name>
</gene>
<keyword evidence="4" id="KW-1003">Cell membrane</keyword>
<reference evidence="11 12" key="1">
    <citation type="submission" date="2010-08" db="EMBL/GenBank/DDBJ databases">
        <authorList>
            <person name="Harkins D.M."/>
            <person name="Madupu R."/>
            <person name="Durkin A.S."/>
            <person name="Torralba M."/>
            <person name="Methe B."/>
            <person name="Sutton G.G."/>
            <person name="Nelson K.E."/>
        </authorList>
    </citation>
    <scope>NUCLEOTIDE SEQUENCE [LARGE SCALE GENOMIC DNA]</scope>
    <source>
        <strain evidence="11 12">DSM 17678</strain>
    </source>
</reference>
<feature type="transmembrane region" description="Helical" evidence="9">
    <location>
        <begin position="6"/>
        <end position="24"/>
    </location>
</feature>
<sequence length="621" mass="67997">MKISATFAVSLIIFLGIFSQWLAWKISKPAIVIMSLAGLIVGPFLNIIVPSQVLGDGLYKSIISISVAIILFEGSLSLDFKEITDTRMTIKRIVVFGALIAWILGSLSAYFLAGLSITTSLVIGAVLIVTGPTVIIALLRQAKLDAKVSTILKWEGILVDPMGAILAVLSFEAAKVLTSPNVNAGILVQFGIGVVIAAIIGGLVGVGTGKALQKDYFPEYLKSAIVLCLVLGTFSLSEFITHETGLLAVTVMGVILANMHISSIEQVMHFNENISVILTSSVFIMLTASLSRTVLVDIFQLKIILFVLSMLFIVRPLSIWLSTIGTDLSLKEKTLIGWIAPRGIVALTVTGYFSHLLVEEGYQDAELLLALTFALVIVTVVAHGFSIQPLAKKLGLAHDGKPGVVIVGSNPFTVAMAKFLNTWDIPSLIVDYSGKNLENVINTDIETYQGEILYEVANYNLDLVIYKKMLLNTPIPLYNILVSNEFVGKFEHSSICIINVLGDKVRSDFKELQNIGVPRLGDYRATYLSLIRLVEDGYDFTATQITEDLTEEEYYRVMDYRRINIFTMTETGDIEFFTTEHKPRISSGDYIVSLTPPSPDDTGQHLEFTTSRADFNTIQNS</sequence>
<keyword evidence="8 9" id="KW-0472">Membrane</keyword>
<comment type="subcellular location">
    <subcellularLocation>
        <location evidence="1">Cell membrane</location>
        <topology evidence="1">Multi-pass membrane protein</topology>
    </subcellularLocation>
</comment>
<evidence type="ECO:0000256" key="1">
    <source>
        <dbReference type="ARBA" id="ARBA00004651"/>
    </source>
</evidence>
<dbReference type="GO" id="GO:1902600">
    <property type="term" value="P:proton transmembrane transport"/>
    <property type="evidence" value="ECO:0007669"/>
    <property type="project" value="InterPro"/>
</dbReference>
<proteinExistence type="predicted"/>
<feature type="transmembrane region" description="Helical" evidence="9">
    <location>
        <begin position="31"/>
        <end position="49"/>
    </location>
</feature>
<dbReference type="EMBL" id="ADGQ01000066">
    <property type="protein sequence ID" value="EFM64178.1"/>
    <property type="molecule type" value="Genomic_DNA"/>
</dbReference>
<dbReference type="eggNOG" id="COG0025">
    <property type="taxonomic scope" value="Bacteria"/>
</dbReference>
<dbReference type="PANTHER" id="PTHR32507">
    <property type="entry name" value="NA(+)/H(+) ANTIPORTER 1"/>
    <property type="match status" value="1"/>
</dbReference>
<dbReference type="Proteomes" id="UP000003244">
    <property type="component" value="Unassembled WGS sequence"/>
</dbReference>
<dbReference type="STRING" id="596315.HMPREF0634_1360"/>
<keyword evidence="3" id="KW-0050">Antiport</keyword>
<keyword evidence="5 9" id="KW-0812">Transmembrane</keyword>
<dbReference type="GeneID" id="84801197"/>
<feature type="transmembrane region" description="Helical" evidence="9">
    <location>
        <begin position="119"/>
        <end position="139"/>
    </location>
</feature>
<comment type="caution">
    <text evidence="11">The sequence shown here is derived from an EMBL/GenBank/DDBJ whole genome shotgun (WGS) entry which is preliminary data.</text>
</comment>
<dbReference type="OrthoDB" id="570124at2"/>
<evidence type="ECO:0000256" key="5">
    <source>
        <dbReference type="ARBA" id="ARBA00022692"/>
    </source>
</evidence>
<dbReference type="InterPro" id="IPR006153">
    <property type="entry name" value="Cation/H_exchanger_TM"/>
</dbReference>
<evidence type="ECO:0000313" key="12">
    <source>
        <dbReference type="Proteomes" id="UP000003244"/>
    </source>
</evidence>